<dbReference type="Pfam" id="PF13620">
    <property type="entry name" value="CarboxypepD_reg"/>
    <property type="match status" value="1"/>
</dbReference>
<dbReference type="STRING" id="687842.ASU31_20410"/>
<keyword evidence="8" id="KW-0675">Receptor</keyword>
<evidence type="ECO:0000259" key="14">
    <source>
        <dbReference type="Pfam" id="PF07715"/>
    </source>
</evidence>
<keyword evidence="3 10" id="KW-1134">Transmembrane beta strand</keyword>
<dbReference type="Proteomes" id="UP000051950">
    <property type="component" value="Unassembled WGS sequence"/>
</dbReference>
<dbReference type="EMBL" id="LMZQ01000021">
    <property type="protein sequence ID" value="KRT14235.1"/>
    <property type="molecule type" value="Genomic_DNA"/>
</dbReference>
<dbReference type="FunFam" id="2.170.130.10:FF:000003">
    <property type="entry name" value="SusC/RagA family TonB-linked outer membrane protein"/>
    <property type="match status" value="1"/>
</dbReference>
<comment type="subcellular location">
    <subcellularLocation>
        <location evidence="1 10">Cell outer membrane</location>
        <topology evidence="1 10">Multi-pass membrane protein</topology>
    </subcellularLocation>
</comment>
<dbReference type="RefSeq" id="WP_057934114.1">
    <property type="nucleotide sequence ID" value="NZ_LMZQ01000021.1"/>
</dbReference>
<dbReference type="PANTHER" id="PTHR30069">
    <property type="entry name" value="TONB-DEPENDENT OUTER MEMBRANE RECEPTOR"/>
    <property type="match status" value="1"/>
</dbReference>
<dbReference type="Gene3D" id="2.40.170.20">
    <property type="entry name" value="TonB-dependent receptor, beta-barrel domain"/>
    <property type="match status" value="1"/>
</dbReference>
<dbReference type="NCBIfam" id="TIGR04057">
    <property type="entry name" value="SusC_RagA_signa"/>
    <property type="match status" value="1"/>
</dbReference>
<protein>
    <recommendedName>
        <fullName evidence="17">SusC/RagA family TonB-linked outer membrane protein</fullName>
    </recommendedName>
</protein>
<comment type="similarity">
    <text evidence="10 11">Belongs to the TonB-dependent receptor family.</text>
</comment>
<dbReference type="Gene3D" id="2.170.130.10">
    <property type="entry name" value="TonB-dependent receptor, plug domain"/>
    <property type="match status" value="1"/>
</dbReference>
<gene>
    <name evidence="15" type="ORF">ASU31_20410</name>
</gene>
<evidence type="ECO:0000256" key="8">
    <source>
        <dbReference type="ARBA" id="ARBA00023170"/>
    </source>
</evidence>
<keyword evidence="16" id="KW-1185">Reference proteome</keyword>
<keyword evidence="5 12" id="KW-0732">Signal</keyword>
<evidence type="ECO:0000256" key="4">
    <source>
        <dbReference type="ARBA" id="ARBA00022692"/>
    </source>
</evidence>
<dbReference type="Pfam" id="PF07715">
    <property type="entry name" value="Plug"/>
    <property type="match status" value="1"/>
</dbReference>
<keyword evidence="4 10" id="KW-0812">Transmembrane</keyword>
<evidence type="ECO:0000256" key="12">
    <source>
        <dbReference type="SAM" id="SignalP"/>
    </source>
</evidence>
<sequence length="1060" mass="116152">MQTNTLKKTIRKLKCLTALALLTMITFAVQAQQVTSVRGTVVDEKGAILPGVSVIMVDPVTKKQESTFTDPKGIFVFNNLKIGNRYDFSFNYIGYEKKTSTGFLINPGINNSILIRMETSSSGLNDVVVVGYGSQKKTKITGAISQVKSEELNKYSGSNFAQQLAGKAAGVVINDASAQPGTDPQIVIRGIGTLTAGVSPLVVVDGFPLSEGSSLNTVNPQDIETIDILKDPASAAIYGSRAANGVILITTKNGRSDKNTVSFDFYTGAQVRADRVELVDGYQFAQLNTEARDWGYVSRNPLTRNIADDYATRVSKGANKRDLRLNYIQPYLNNQSGLTNTDWLNEIFRTAPISSYNVALSGGNEKSKYYFSGNYFDQDGIVIETGLKRYSMSFKFDSKISRSFDVGLSINPSYNQQKFFQNDASRSSDAIGAALIMYPFFPARNADGSLAISQQIVANTAEDGALGENPVAIMEKTKYNRNLFRTFGNAYVNFKPLEGLTFKSLLGGDYSSNFIDFFTPSDVGEYRTAAPKPARASETKGSVINYLWENTLTFEKTFGKHDINILAGTTFQKESGNSTLVSGTGIPDNNIDNIAGASSFSVVPVRYIWTQLSYLARLQYAYANRYLFSAAVRRDGSSRFGQDAKWGNFPSVTVGWIASREDFFPKMDWIDLLKFRATYGKAGNNQIGNYSSYALANPLSYVSGSTLLPGFAAVNPANSTLSWETKTSYNVGFDLGLFKKLNLSANYYSMVTSDLLLQVPVPAQSGYDSALQNVGRASNKGFELELSGTSIKLGPLNWNFGANIATNKNKVLELGPGQNQIVTGTNSAFRTKVGGPIAELYGYNVTGVYKNQNEIDSSPHITGTLLGDYIVQDVNNDGKITPDDRMGFGTYAPKVTYGFNSSFTYKSFELSFSINGIWGRKIYDNGLVNMESGEGFSMADTYYYENRYHPVNNPSGFLAQSNTNYSANRLNTNASSVFFQKADYLRLRNAQLTYNFSSGLLSKLKVSRASVYITGNNLLTITDFRGFNPDATSDNVLTSGYSYSNYPVARSFVAGFNLTF</sequence>
<dbReference type="GO" id="GO:0009279">
    <property type="term" value="C:cell outer membrane"/>
    <property type="evidence" value="ECO:0007669"/>
    <property type="project" value="UniProtKB-SubCell"/>
</dbReference>
<evidence type="ECO:0000256" key="7">
    <source>
        <dbReference type="ARBA" id="ARBA00023136"/>
    </source>
</evidence>
<dbReference type="InterPro" id="IPR039426">
    <property type="entry name" value="TonB-dep_rcpt-like"/>
</dbReference>
<dbReference type="InterPro" id="IPR000531">
    <property type="entry name" value="Beta-barrel_TonB"/>
</dbReference>
<evidence type="ECO:0000313" key="15">
    <source>
        <dbReference type="EMBL" id="KRT14235.1"/>
    </source>
</evidence>
<evidence type="ECO:0000256" key="3">
    <source>
        <dbReference type="ARBA" id="ARBA00022452"/>
    </source>
</evidence>
<evidence type="ECO:0000256" key="10">
    <source>
        <dbReference type="PROSITE-ProRule" id="PRU01360"/>
    </source>
</evidence>
<dbReference type="GO" id="GO:0044718">
    <property type="term" value="P:siderophore transmembrane transport"/>
    <property type="evidence" value="ECO:0007669"/>
    <property type="project" value="TreeGrafter"/>
</dbReference>
<reference evidence="15 16" key="1">
    <citation type="submission" date="2015-11" db="EMBL/GenBank/DDBJ databases">
        <title>Sequence of Pedobacter ginsenosidimutans.</title>
        <authorList>
            <person name="Carson E."/>
            <person name="Keyser V."/>
            <person name="Newman J."/>
            <person name="Miller J."/>
        </authorList>
    </citation>
    <scope>NUCLEOTIDE SEQUENCE [LARGE SCALE GENOMIC DNA]</scope>
    <source>
        <strain evidence="15 16">KACC 14530</strain>
    </source>
</reference>
<dbReference type="OrthoDB" id="9768177at2"/>
<evidence type="ECO:0000256" key="6">
    <source>
        <dbReference type="ARBA" id="ARBA00023077"/>
    </source>
</evidence>
<dbReference type="InterPro" id="IPR012910">
    <property type="entry name" value="Plug_dom"/>
</dbReference>
<evidence type="ECO:0000259" key="13">
    <source>
        <dbReference type="Pfam" id="PF00593"/>
    </source>
</evidence>
<evidence type="ECO:0000256" key="1">
    <source>
        <dbReference type="ARBA" id="ARBA00004571"/>
    </source>
</evidence>
<evidence type="ECO:0000256" key="2">
    <source>
        <dbReference type="ARBA" id="ARBA00022448"/>
    </source>
</evidence>
<feature type="signal peptide" evidence="12">
    <location>
        <begin position="1"/>
        <end position="31"/>
    </location>
</feature>
<feature type="chain" id="PRO_5006665266" description="SusC/RagA family TonB-linked outer membrane protein" evidence="12">
    <location>
        <begin position="32"/>
        <end position="1060"/>
    </location>
</feature>
<evidence type="ECO:0000256" key="9">
    <source>
        <dbReference type="ARBA" id="ARBA00023237"/>
    </source>
</evidence>
<dbReference type="InterPro" id="IPR037066">
    <property type="entry name" value="Plug_dom_sf"/>
</dbReference>
<keyword evidence="9 10" id="KW-0998">Cell outer membrane</keyword>
<keyword evidence="2 10" id="KW-0813">Transport</keyword>
<feature type="domain" description="TonB-dependent receptor-like beta-barrel" evidence="13">
    <location>
        <begin position="463"/>
        <end position="1018"/>
    </location>
</feature>
<evidence type="ECO:0000256" key="11">
    <source>
        <dbReference type="RuleBase" id="RU003357"/>
    </source>
</evidence>
<evidence type="ECO:0000313" key="16">
    <source>
        <dbReference type="Proteomes" id="UP000051950"/>
    </source>
</evidence>
<comment type="caution">
    <text evidence="15">The sequence shown here is derived from an EMBL/GenBank/DDBJ whole genome shotgun (WGS) entry which is preliminary data.</text>
</comment>
<dbReference type="NCBIfam" id="TIGR04056">
    <property type="entry name" value="OMP_RagA_SusC"/>
    <property type="match status" value="1"/>
</dbReference>
<dbReference type="PANTHER" id="PTHR30069:SF29">
    <property type="entry name" value="HEMOGLOBIN AND HEMOGLOBIN-HAPTOGLOBIN-BINDING PROTEIN 1-RELATED"/>
    <property type="match status" value="1"/>
</dbReference>
<dbReference type="InterPro" id="IPR008969">
    <property type="entry name" value="CarboxyPept-like_regulatory"/>
</dbReference>
<keyword evidence="7 10" id="KW-0472">Membrane</keyword>
<evidence type="ECO:0000256" key="5">
    <source>
        <dbReference type="ARBA" id="ARBA00022729"/>
    </source>
</evidence>
<dbReference type="PROSITE" id="PS52016">
    <property type="entry name" value="TONB_DEPENDENT_REC_3"/>
    <property type="match status" value="1"/>
</dbReference>
<organism evidence="15 16">
    <name type="scientific">Pedobacter ginsenosidimutans</name>
    <dbReference type="NCBI Taxonomy" id="687842"/>
    <lineage>
        <taxon>Bacteria</taxon>
        <taxon>Pseudomonadati</taxon>
        <taxon>Bacteroidota</taxon>
        <taxon>Sphingobacteriia</taxon>
        <taxon>Sphingobacteriales</taxon>
        <taxon>Sphingobacteriaceae</taxon>
        <taxon>Pedobacter</taxon>
    </lineage>
</organism>
<feature type="domain" description="TonB-dependent receptor plug" evidence="14">
    <location>
        <begin position="137"/>
        <end position="246"/>
    </location>
</feature>
<dbReference type="SUPFAM" id="SSF49464">
    <property type="entry name" value="Carboxypeptidase regulatory domain-like"/>
    <property type="match status" value="1"/>
</dbReference>
<dbReference type="InterPro" id="IPR023997">
    <property type="entry name" value="TonB-dep_OMP_SusC/RagA_CS"/>
</dbReference>
<dbReference type="AlphaFoldDB" id="A0A0T5VK58"/>
<keyword evidence="6 11" id="KW-0798">TonB box</keyword>
<dbReference type="SUPFAM" id="SSF56935">
    <property type="entry name" value="Porins"/>
    <property type="match status" value="1"/>
</dbReference>
<dbReference type="Gene3D" id="2.60.40.1120">
    <property type="entry name" value="Carboxypeptidase-like, regulatory domain"/>
    <property type="match status" value="1"/>
</dbReference>
<proteinExistence type="inferred from homology"/>
<dbReference type="InterPro" id="IPR023996">
    <property type="entry name" value="TonB-dep_OMP_SusC/RagA"/>
</dbReference>
<accession>A0A0T5VK58</accession>
<evidence type="ECO:0008006" key="17">
    <source>
        <dbReference type="Google" id="ProtNLM"/>
    </source>
</evidence>
<dbReference type="InterPro" id="IPR036942">
    <property type="entry name" value="Beta-barrel_TonB_sf"/>
</dbReference>
<dbReference type="GO" id="GO:0015344">
    <property type="term" value="F:siderophore uptake transmembrane transporter activity"/>
    <property type="evidence" value="ECO:0007669"/>
    <property type="project" value="TreeGrafter"/>
</dbReference>
<dbReference type="Pfam" id="PF00593">
    <property type="entry name" value="TonB_dep_Rec_b-barrel"/>
    <property type="match status" value="1"/>
</dbReference>
<name>A0A0T5VK58_9SPHI</name>